<keyword evidence="1" id="KW-1185">Reference proteome</keyword>
<accession>A0A7E4ZVW3</accession>
<evidence type="ECO:0000313" key="2">
    <source>
        <dbReference type="WBParaSite" id="Pan_g20431.t1"/>
    </source>
</evidence>
<protein>
    <submittedName>
        <fullName evidence="2">Uncharacterized protein</fullName>
    </submittedName>
</protein>
<sequence>MYGGALYPRLRLTDSLYRQTQAKAPYLEGDFTTDACIWSPPSPNPTVLKRSTKNQGCGDGPPPFFFIIASRQP</sequence>
<proteinExistence type="predicted"/>
<organism evidence="1 2">
    <name type="scientific">Panagrellus redivivus</name>
    <name type="common">Microworm</name>
    <dbReference type="NCBI Taxonomy" id="6233"/>
    <lineage>
        <taxon>Eukaryota</taxon>
        <taxon>Metazoa</taxon>
        <taxon>Ecdysozoa</taxon>
        <taxon>Nematoda</taxon>
        <taxon>Chromadorea</taxon>
        <taxon>Rhabditida</taxon>
        <taxon>Tylenchina</taxon>
        <taxon>Panagrolaimomorpha</taxon>
        <taxon>Panagrolaimoidea</taxon>
        <taxon>Panagrolaimidae</taxon>
        <taxon>Panagrellus</taxon>
    </lineage>
</organism>
<dbReference type="AlphaFoldDB" id="A0A7E4ZVW3"/>
<dbReference type="Proteomes" id="UP000492821">
    <property type="component" value="Unassembled WGS sequence"/>
</dbReference>
<name>A0A7E4ZVW3_PANRE</name>
<reference evidence="1" key="1">
    <citation type="journal article" date="2013" name="Genetics">
        <title>The draft genome and transcriptome of Panagrellus redivivus are shaped by the harsh demands of a free-living lifestyle.</title>
        <authorList>
            <person name="Srinivasan J."/>
            <person name="Dillman A.R."/>
            <person name="Macchietto M.G."/>
            <person name="Heikkinen L."/>
            <person name="Lakso M."/>
            <person name="Fracchia K.M."/>
            <person name="Antoshechkin I."/>
            <person name="Mortazavi A."/>
            <person name="Wong G."/>
            <person name="Sternberg P.W."/>
        </authorList>
    </citation>
    <scope>NUCLEOTIDE SEQUENCE [LARGE SCALE GENOMIC DNA]</scope>
    <source>
        <strain evidence="1">MT8872</strain>
    </source>
</reference>
<evidence type="ECO:0000313" key="1">
    <source>
        <dbReference type="Proteomes" id="UP000492821"/>
    </source>
</evidence>
<dbReference type="WBParaSite" id="Pan_g20431.t1">
    <property type="protein sequence ID" value="Pan_g20431.t1"/>
    <property type="gene ID" value="Pan_g20431"/>
</dbReference>
<reference evidence="2" key="2">
    <citation type="submission" date="2020-10" db="UniProtKB">
        <authorList>
            <consortium name="WormBaseParasite"/>
        </authorList>
    </citation>
    <scope>IDENTIFICATION</scope>
</reference>